<dbReference type="PANTHER" id="PTHR36558:SF1">
    <property type="entry name" value="RESTRICTION ENDONUCLEASE DOMAIN-CONTAINING PROTEIN-RELATED"/>
    <property type="match status" value="1"/>
</dbReference>
<feature type="domain" description="Putative restriction endonuclease" evidence="1">
    <location>
        <begin position="21"/>
        <end position="165"/>
    </location>
</feature>
<dbReference type="CDD" id="cd06260">
    <property type="entry name" value="DUF820-like"/>
    <property type="match status" value="1"/>
</dbReference>
<dbReference type="Proteomes" id="UP000476332">
    <property type="component" value="Unassembled WGS sequence"/>
</dbReference>
<dbReference type="EMBL" id="JAAAMJ010000018">
    <property type="protein sequence ID" value="NDV88628.1"/>
    <property type="molecule type" value="Genomic_DNA"/>
</dbReference>
<name>A0A6L9MM98_9HYPH</name>
<dbReference type="Pfam" id="PF05685">
    <property type="entry name" value="Uma2"/>
    <property type="match status" value="1"/>
</dbReference>
<dbReference type="PANTHER" id="PTHR36558">
    <property type="entry name" value="GLR1098 PROTEIN"/>
    <property type="match status" value="1"/>
</dbReference>
<organism evidence="2 3">
    <name type="scientific">Aurantimonas aggregata</name>
    <dbReference type="NCBI Taxonomy" id="2047720"/>
    <lineage>
        <taxon>Bacteria</taxon>
        <taxon>Pseudomonadati</taxon>
        <taxon>Pseudomonadota</taxon>
        <taxon>Alphaproteobacteria</taxon>
        <taxon>Hyphomicrobiales</taxon>
        <taxon>Aurantimonadaceae</taxon>
        <taxon>Aurantimonas</taxon>
    </lineage>
</organism>
<gene>
    <name evidence="2" type="ORF">GTW51_18155</name>
</gene>
<dbReference type="InterPro" id="IPR008538">
    <property type="entry name" value="Uma2"/>
</dbReference>
<proteinExistence type="predicted"/>
<evidence type="ECO:0000313" key="3">
    <source>
        <dbReference type="Proteomes" id="UP000476332"/>
    </source>
</evidence>
<accession>A0A6L9MM98</accession>
<sequence length="200" mass="21999">MSALTETRPSSVLPTDLTIAAFFEWLEGQPRRFELVDGAPQMQPFVKRSHSRIVGNLDHMLQTQIDRSAFLVHQGDFAIQTGPRSIRYADIMVEPAGGPPGGRTTDSAVLIVEVLSESTAPEDFGPKRVEYQALKALQTYLVVDQETPRIWQWDRGYDGKWSAHATIVTAGAVKVAALACDLPLDEIYFGIPSAANNSQD</sequence>
<dbReference type="Gene3D" id="3.90.1570.10">
    <property type="entry name" value="tt1808, chain A"/>
    <property type="match status" value="1"/>
</dbReference>
<reference evidence="2 3" key="1">
    <citation type="submission" date="2020-01" db="EMBL/GenBank/DDBJ databases">
        <title>Genomes of bacteria type strains.</title>
        <authorList>
            <person name="Chen J."/>
            <person name="Zhu S."/>
            <person name="Chen J."/>
        </authorList>
    </citation>
    <scope>NUCLEOTIDE SEQUENCE [LARGE SCALE GENOMIC DNA]</scope>
    <source>
        <strain evidence="2 3">KCTC 52919</strain>
    </source>
</reference>
<keyword evidence="3" id="KW-1185">Reference proteome</keyword>
<comment type="caution">
    <text evidence="2">The sequence shown here is derived from an EMBL/GenBank/DDBJ whole genome shotgun (WGS) entry which is preliminary data.</text>
</comment>
<evidence type="ECO:0000259" key="1">
    <source>
        <dbReference type="Pfam" id="PF05685"/>
    </source>
</evidence>
<dbReference type="InterPro" id="IPR012296">
    <property type="entry name" value="Nuclease_put_TT1808"/>
</dbReference>
<dbReference type="InterPro" id="IPR011335">
    <property type="entry name" value="Restrct_endonuc-II-like"/>
</dbReference>
<dbReference type="AlphaFoldDB" id="A0A6L9MM98"/>
<evidence type="ECO:0000313" key="2">
    <source>
        <dbReference type="EMBL" id="NDV88628.1"/>
    </source>
</evidence>
<dbReference type="SUPFAM" id="SSF52980">
    <property type="entry name" value="Restriction endonuclease-like"/>
    <property type="match status" value="1"/>
</dbReference>
<dbReference type="RefSeq" id="WP_163045482.1">
    <property type="nucleotide sequence ID" value="NZ_JAAAMJ010000018.1"/>
</dbReference>
<protein>
    <recommendedName>
        <fullName evidence="1">Putative restriction endonuclease domain-containing protein</fullName>
    </recommendedName>
</protein>